<dbReference type="Proteomes" id="UP000299102">
    <property type="component" value="Unassembled WGS sequence"/>
</dbReference>
<accession>A0A4C1Y0G4</accession>
<organism evidence="1 2">
    <name type="scientific">Eumeta variegata</name>
    <name type="common">Bagworm moth</name>
    <name type="synonym">Eumeta japonica</name>
    <dbReference type="NCBI Taxonomy" id="151549"/>
    <lineage>
        <taxon>Eukaryota</taxon>
        <taxon>Metazoa</taxon>
        <taxon>Ecdysozoa</taxon>
        <taxon>Arthropoda</taxon>
        <taxon>Hexapoda</taxon>
        <taxon>Insecta</taxon>
        <taxon>Pterygota</taxon>
        <taxon>Neoptera</taxon>
        <taxon>Endopterygota</taxon>
        <taxon>Lepidoptera</taxon>
        <taxon>Glossata</taxon>
        <taxon>Ditrysia</taxon>
        <taxon>Tineoidea</taxon>
        <taxon>Psychidae</taxon>
        <taxon>Oiketicinae</taxon>
        <taxon>Eumeta</taxon>
    </lineage>
</organism>
<evidence type="ECO:0000313" key="1">
    <source>
        <dbReference type="EMBL" id="GBP68049.1"/>
    </source>
</evidence>
<comment type="caution">
    <text evidence="1">The sequence shown here is derived from an EMBL/GenBank/DDBJ whole genome shotgun (WGS) entry which is preliminary data.</text>
</comment>
<keyword evidence="2" id="KW-1185">Reference proteome</keyword>
<protein>
    <submittedName>
        <fullName evidence="1">Uncharacterized protein</fullName>
    </submittedName>
</protein>
<gene>
    <name evidence="1" type="ORF">EVAR_104009_1</name>
</gene>
<evidence type="ECO:0000313" key="2">
    <source>
        <dbReference type="Proteomes" id="UP000299102"/>
    </source>
</evidence>
<dbReference type="AlphaFoldDB" id="A0A4C1Y0G4"/>
<sequence length="115" mass="13170">MCRNSDIRQQCRLKKSVVTRVERDMLQWFSYLRNANTLSGGRILAPCGTRLMRKHFVFRSRNLRLRDEAFYHHSDPGKRSVRAPRGCVGGGFRLVIARDGGEVPICGLHRDTARG</sequence>
<proteinExistence type="predicted"/>
<name>A0A4C1Y0G4_EUMVA</name>
<reference evidence="1 2" key="1">
    <citation type="journal article" date="2019" name="Commun. Biol.">
        <title>The bagworm genome reveals a unique fibroin gene that provides high tensile strength.</title>
        <authorList>
            <person name="Kono N."/>
            <person name="Nakamura H."/>
            <person name="Ohtoshi R."/>
            <person name="Tomita M."/>
            <person name="Numata K."/>
            <person name="Arakawa K."/>
        </authorList>
    </citation>
    <scope>NUCLEOTIDE SEQUENCE [LARGE SCALE GENOMIC DNA]</scope>
</reference>
<dbReference type="EMBL" id="BGZK01000999">
    <property type="protein sequence ID" value="GBP68049.1"/>
    <property type="molecule type" value="Genomic_DNA"/>
</dbReference>